<dbReference type="Gene3D" id="1.20.140.160">
    <property type="match status" value="1"/>
</dbReference>
<evidence type="ECO:0008006" key="3">
    <source>
        <dbReference type="Google" id="ProtNLM"/>
    </source>
</evidence>
<dbReference type="EMBL" id="VIRB01000085">
    <property type="protein sequence ID" value="NDO69872.1"/>
    <property type="molecule type" value="Genomic_DNA"/>
</dbReference>
<proteinExistence type="predicted"/>
<dbReference type="InterPro" id="IPR013324">
    <property type="entry name" value="RNA_pol_sigma_r3/r4-like"/>
</dbReference>
<accession>A0A9X5C8L7</accession>
<comment type="caution">
    <text evidence="1">The sequence shown here is derived from an EMBL/GenBank/DDBJ whole genome shotgun (WGS) entry which is preliminary data.</text>
</comment>
<evidence type="ECO:0000313" key="1">
    <source>
        <dbReference type="EMBL" id="NDO69872.1"/>
    </source>
</evidence>
<organism evidence="1 2">
    <name type="scientific">Schaedlerella arabinosiphila</name>
    <dbReference type="NCBI Taxonomy" id="2044587"/>
    <lineage>
        <taxon>Bacteria</taxon>
        <taxon>Bacillati</taxon>
        <taxon>Bacillota</taxon>
        <taxon>Clostridia</taxon>
        <taxon>Lachnospirales</taxon>
        <taxon>Lachnospiraceae</taxon>
        <taxon>Schaedlerella</taxon>
    </lineage>
</organism>
<gene>
    <name evidence="1" type="ORF">FMM80_14795</name>
</gene>
<reference evidence="1 2" key="1">
    <citation type="submission" date="2019-07" db="EMBL/GenBank/DDBJ databases">
        <title>Draft genome sequences of 15 bacterial species constituting the stable defined intestinal microbiota of the GM15 gnotobiotic mouse model.</title>
        <authorList>
            <person name="Elie C."/>
            <person name="Mathieu A."/>
            <person name="Saliou A."/>
            <person name="Darnaud M."/>
            <person name="Leulier F."/>
            <person name="Tamellini A."/>
        </authorList>
    </citation>
    <scope>NUCLEOTIDE SEQUENCE [LARGE SCALE GENOMIC DNA]</scope>
    <source>
        <strain evidence="2">ASF 502</strain>
    </source>
</reference>
<dbReference type="OrthoDB" id="3242975at2"/>
<sequence length="157" mass="18832">MDKDKARTAAVKEENEKKKEYLKSYLQHVRRIHRINEEIREIRSMRASISMNNDGMPHGSGQEDLSGYAAELDAMERNLIQERYHRIRTYQDIAARIKRLSSENEKDVLFYRYIKGLDWWEIAEKMRYSERQVHRFHGKALAHIRLPENLKDVIECQ</sequence>
<dbReference type="AlphaFoldDB" id="A0A9X5C8L7"/>
<evidence type="ECO:0000313" key="2">
    <source>
        <dbReference type="Proteomes" id="UP000474104"/>
    </source>
</evidence>
<name>A0A9X5C8L7_9FIRM</name>
<protein>
    <recommendedName>
        <fullName evidence="3">Sigma-70 family RNA polymerase sigma factor</fullName>
    </recommendedName>
</protein>
<dbReference type="Proteomes" id="UP000474104">
    <property type="component" value="Unassembled WGS sequence"/>
</dbReference>
<dbReference type="SUPFAM" id="SSF88659">
    <property type="entry name" value="Sigma3 and sigma4 domains of RNA polymerase sigma factors"/>
    <property type="match status" value="1"/>
</dbReference>
<dbReference type="RefSeq" id="WP_004075988.1">
    <property type="nucleotide sequence ID" value="NZ_VIRB01000085.1"/>
</dbReference>